<dbReference type="EMBL" id="CP121671">
    <property type="protein sequence ID" value="WFT75340.1"/>
    <property type="molecule type" value="Genomic_DNA"/>
</dbReference>
<evidence type="ECO:0000313" key="2">
    <source>
        <dbReference type="EMBL" id="WFT75340.1"/>
    </source>
</evidence>
<dbReference type="SUPFAM" id="SSF53474">
    <property type="entry name" value="alpha/beta-Hydrolases"/>
    <property type="match status" value="1"/>
</dbReference>
<reference evidence="2 3" key="1">
    <citation type="submission" date="2023-04" db="EMBL/GenBank/DDBJ databases">
        <title>Genome sequence of Halobacillus naozhouensis KACC 21980.</title>
        <authorList>
            <person name="Kim S."/>
            <person name="Heo J."/>
            <person name="Kwon S.-W."/>
        </authorList>
    </citation>
    <scope>NUCLEOTIDE SEQUENCE [LARGE SCALE GENOMIC DNA]</scope>
    <source>
        <strain evidence="2 3">KCTC 13234</strain>
    </source>
</reference>
<evidence type="ECO:0000313" key="3">
    <source>
        <dbReference type="Proteomes" id="UP001221597"/>
    </source>
</evidence>
<dbReference type="InterPro" id="IPR029058">
    <property type="entry name" value="AB_hydrolase_fold"/>
</dbReference>
<sequence>MKHIFHKGTDLEKPTFLLLHGTGGTETDLLPIAGMIDDSASVLGVRGNISENGMPRFFKRLAEGVFDEEDLIKQTKELHQFLDTAADDHNFNRDHLLAIGYSNGANIAASLLFHYQNSLQGAVLLHPMVPRRGIELPDLTGLPVFIGAGTNDPICSPEETRELAEMLEKSGATVEVHWENQGHQLTKSEIDKAAEWYRATSIKK</sequence>
<accession>A0ABY8IZ52</accession>
<dbReference type="PANTHER" id="PTHR10655:SF17">
    <property type="entry name" value="LYSOPHOSPHOLIPASE-LIKE PROTEIN 1"/>
    <property type="match status" value="1"/>
</dbReference>
<gene>
    <name evidence="2" type="ORF">P9989_02790</name>
</gene>
<dbReference type="Proteomes" id="UP001221597">
    <property type="component" value="Chromosome"/>
</dbReference>
<name>A0ABY8IZ52_9BACI</name>
<dbReference type="RefSeq" id="WP_283077305.1">
    <property type="nucleotide sequence ID" value="NZ_CP121671.1"/>
</dbReference>
<dbReference type="PANTHER" id="PTHR10655">
    <property type="entry name" value="LYSOPHOSPHOLIPASE-RELATED"/>
    <property type="match status" value="1"/>
</dbReference>
<proteinExistence type="predicted"/>
<dbReference type="Pfam" id="PF01738">
    <property type="entry name" value="DLH"/>
    <property type="match status" value="1"/>
</dbReference>
<keyword evidence="3" id="KW-1185">Reference proteome</keyword>
<dbReference type="InterPro" id="IPR050565">
    <property type="entry name" value="LYPA1-2/EST-like"/>
</dbReference>
<evidence type="ECO:0000259" key="1">
    <source>
        <dbReference type="Pfam" id="PF01738"/>
    </source>
</evidence>
<organism evidence="2 3">
    <name type="scientific">Halobacillus naozhouensis</name>
    <dbReference type="NCBI Taxonomy" id="554880"/>
    <lineage>
        <taxon>Bacteria</taxon>
        <taxon>Bacillati</taxon>
        <taxon>Bacillota</taxon>
        <taxon>Bacilli</taxon>
        <taxon>Bacillales</taxon>
        <taxon>Bacillaceae</taxon>
        <taxon>Halobacillus</taxon>
    </lineage>
</organism>
<feature type="domain" description="Dienelactone hydrolase" evidence="1">
    <location>
        <begin position="75"/>
        <end position="187"/>
    </location>
</feature>
<protein>
    <submittedName>
        <fullName evidence="2">Alpha/beta hydrolase</fullName>
    </submittedName>
</protein>
<dbReference type="Gene3D" id="3.40.50.1820">
    <property type="entry name" value="alpha/beta hydrolase"/>
    <property type="match status" value="1"/>
</dbReference>
<dbReference type="GO" id="GO:0016787">
    <property type="term" value="F:hydrolase activity"/>
    <property type="evidence" value="ECO:0007669"/>
    <property type="project" value="UniProtKB-KW"/>
</dbReference>
<keyword evidence="2" id="KW-0378">Hydrolase</keyword>
<dbReference type="InterPro" id="IPR002925">
    <property type="entry name" value="Dienelactn_hydro"/>
</dbReference>